<gene>
    <name evidence="4" type="ORF">J2Y69_002009</name>
</gene>
<dbReference type="Proteomes" id="UP001259347">
    <property type="component" value="Unassembled WGS sequence"/>
</dbReference>
<dbReference type="PROSITE" id="PS51186">
    <property type="entry name" value="GNAT"/>
    <property type="match status" value="1"/>
</dbReference>
<evidence type="ECO:0000256" key="2">
    <source>
        <dbReference type="ARBA" id="ARBA00023315"/>
    </source>
</evidence>
<organism evidence="4 5">
    <name type="scientific">Microbacterium resistens</name>
    <dbReference type="NCBI Taxonomy" id="156977"/>
    <lineage>
        <taxon>Bacteria</taxon>
        <taxon>Bacillati</taxon>
        <taxon>Actinomycetota</taxon>
        <taxon>Actinomycetes</taxon>
        <taxon>Micrococcales</taxon>
        <taxon>Microbacteriaceae</taxon>
        <taxon>Microbacterium</taxon>
    </lineage>
</organism>
<protein>
    <submittedName>
        <fullName evidence="4">GNAT superfamily N-acetyltransferase</fullName>
    </submittedName>
</protein>
<accession>A0ABU1SCS2</accession>
<sequence>MPEAWVAVHHDVGVCGALVLGEAMPYVPQADRPELYVRLLISSRDSRARGVGRRLLRFADSRARSAGIGRLRLDCYAGGTGALVRFYESCGYVRSEAFDEEGWPGQVLTRSLPSPPSEEGEAS</sequence>
<dbReference type="PANTHER" id="PTHR43877">
    <property type="entry name" value="AMINOALKYLPHOSPHONATE N-ACETYLTRANSFERASE-RELATED-RELATED"/>
    <property type="match status" value="1"/>
</dbReference>
<feature type="domain" description="N-acetyltransferase" evidence="3">
    <location>
        <begin position="1"/>
        <end position="113"/>
    </location>
</feature>
<dbReference type="InterPro" id="IPR050832">
    <property type="entry name" value="Bact_Acetyltransf"/>
</dbReference>
<evidence type="ECO:0000259" key="3">
    <source>
        <dbReference type="PROSITE" id="PS51186"/>
    </source>
</evidence>
<dbReference type="SUPFAM" id="SSF55729">
    <property type="entry name" value="Acyl-CoA N-acyltransferases (Nat)"/>
    <property type="match status" value="1"/>
</dbReference>
<dbReference type="InterPro" id="IPR000182">
    <property type="entry name" value="GNAT_dom"/>
</dbReference>
<reference evidence="4 5" key="1">
    <citation type="submission" date="2023-07" db="EMBL/GenBank/DDBJ databases">
        <title>Sorghum-associated microbial communities from plants grown in Nebraska, USA.</title>
        <authorList>
            <person name="Schachtman D."/>
        </authorList>
    </citation>
    <scope>NUCLEOTIDE SEQUENCE [LARGE SCALE GENOMIC DNA]</scope>
    <source>
        <strain evidence="4 5">2980</strain>
    </source>
</reference>
<dbReference type="EMBL" id="JAVDUM010000008">
    <property type="protein sequence ID" value="MDR6867406.1"/>
    <property type="molecule type" value="Genomic_DNA"/>
</dbReference>
<evidence type="ECO:0000313" key="5">
    <source>
        <dbReference type="Proteomes" id="UP001259347"/>
    </source>
</evidence>
<dbReference type="Gene3D" id="3.40.630.30">
    <property type="match status" value="1"/>
</dbReference>
<evidence type="ECO:0000313" key="4">
    <source>
        <dbReference type="EMBL" id="MDR6867406.1"/>
    </source>
</evidence>
<comment type="caution">
    <text evidence="4">The sequence shown here is derived from an EMBL/GenBank/DDBJ whole genome shotgun (WGS) entry which is preliminary data.</text>
</comment>
<proteinExistence type="predicted"/>
<keyword evidence="1" id="KW-0808">Transferase</keyword>
<dbReference type="CDD" id="cd04301">
    <property type="entry name" value="NAT_SF"/>
    <property type="match status" value="1"/>
</dbReference>
<keyword evidence="2" id="KW-0012">Acyltransferase</keyword>
<keyword evidence="5" id="KW-1185">Reference proteome</keyword>
<dbReference type="InterPro" id="IPR016181">
    <property type="entry name" value="Acyl_CoA_acyltransferase"/>
</dbReference>
<dbReference type="Pfam" id="PF00583">
    <property type="entry name" value="Acetyltransf_1"/>
    <property type="match status" value="1"/>
</dbReference>
<name>A0ABU1SCS2_9MICO</name>
<evidence type="ECO:0000256" key="1">
    <source>
        <dbReference type="ARBA" id="ARBA00022679"/>
    </source>
</evidence>
<dbReference type="PANTHER" id="PTHR43877:SF2">
    <property type="entry name" value="AMINOALKYLPHOSPHONATE N-ACETYLTRANSFERASE-RELATED"/>
    <property type="match status" value="1"/>
</dbReference>